<dbReference type="PROSITE" id="PS50207">
    <property type="entry name" value="CASPASE_P10"/>
    <property type="match status" value="1"/>
</dbReference>
<dbReference type="GO" id="GO:0006915">
    <property type="term" value="P:apoptotic process"/>
    <property type="evidence" value="ECO:0007669"/>
    <property type="project" value="UniProtKB-KW"/>
</dbReference>
<evidence type="ECO:0000259" key="7">
    <source>
        <dbReference type="PROSITE" id="PS50208"/>
    </source>
</evidence>
<dbReference type="GO" id="GO:0006508">
    <property type="term" value="P:proteolysis"/>
    <property type="evidence" value="ECO:0007669"/>
    <property type="project" value="UniProtKB-KW"/>
</dbReference>
<dbReference type="Gene3D" id="3.30.70.1470">
    <property type="entry name" value="Caspase-like"/>
    <property type="match status" value="1"/>
</dbReference>
<protein>
    <submittedName>
        <fullName evidence="8">Cell death protein 3-like protein</fullName>
    </submittedName>
</protein>
<dbReference type="Gene3D" id="3.40.50.1460">
    <property type="match status" value="1"/>
</dbReference>
<keyword evidence="3" id="KW-0053">Apoptosis</keyword>
<keyword evidence="9" id="KW-1185">Reference proteome</keyword>
<dbReference type="EMBL" id="NCKU01006021">
    <property type="protein sequence ID" value="RWS03915.1"/>
    <property type="molecule type" value="Genomic_DNA"/>
</dbReference>
<dbReference type="SUPFAM" id="SSF52129">
    <property type="entry name" value="Caspase-like"/>
    <property type="match status" value="1"/>
</dbReference>
<name>A0A3S3P9A8_9ACAR</name>
<dbReference type="PROSITE" id="PS50208">
    <property type="entry name" value="CASPASE_P20"/>
    <property type="match status" value="1"/>
</dbReference>
<sequence>MTAEPRGYCLIINNEDFRECGFQNRNGTNVDAIRLREVFKQLKFSTILCDNLRSYQILSEKDEGVQEEMSKNEKKYAQELQFKDMMVAYSTTDGYVSYLNEKYGSWFVDALCTVLCKHAADSDLKEIMRLVDEKVSERESKSRDKSKCGRKQTTNTRLSGFRRKLFFNP</sequence>
<evidence type="ECO:0000259" key="6">
    <source>
        <dbReference type="PROSITE" id="PS50207"/>
    </source>
</evidence>
<feature type="domain" description="Caspase family p20" evidence="7">
    <location>
        <begin position="5"/>
        <end position="58"/>
    </location>
</feature>
<evidence type="ECO:0000313" key="9">
    <source>
        <dbReference type="Proteomes" id="UP000285301"/>
    </source>
</evidence>
<evidence type="ECO:0000256" key="2">
    <source>
        <dbReference type="ARBA" id="ARBA00022670"/>
    </source>
</evidence>
<dbReference type="PANTHER" id="PTHR47901">
    <property type="entry name" value="CASPASE RECRUITMENT DOMAIN-CONTAINING PROTEIN 18"/>
    <property type="match status" value="1"/>
</dbReference>
<dbReference type="InterPro" id="IPR015917">
    <property type="entry name" value="Pept_C14A"/>
</dbReference>
<dbReference type="InterPro" id="IPR001309">
    <property type="entry name" value="Pept_C14_p20"/>
</dbReference>
<dbReference type="InterPro" id="IPR002398">
    <property type="entry name" value="Pept_C14"/>
</dbReference>
<reference evidence="8 9" key="1">
    <citation type="journal article" date="2018" name="Gigascience">
        <title>Genomes of trombidid mites reveal novel predicted allergens and laterally-transferred genes associated with secondary metabolism.</title>
        <authorList>
            <person name="Dong X."/>
            <person name="Chaisiri K."/>
            <person name="Xia D."/>
            <person name="Armstrong S.D."/>
            <person name="Fang Y."/>
            <person name="Donnelly M.J."/>
            <person name="Kadowaki T."/>
            <person name="McGarry J.W."/>
            <person name="Darby A.C."/>
            <person name="Makepeace B.L."/>
        </authorList>
    </citation>
    <scope>NUCLEOTIDE SEQUENCE [LARGE SCALE GENOMIC DNA]</scope>
    <source>
        <strain evidence="8">UoL-WK</strain>
    </source>
</reference>
<dbReference type="GO" id="GO:0004197">
    <property type="term" value="F:cysteine-type endopeptidase activity"/>
    <property type="evidence" value="ECO:0007669"/>
    <property type="project" value="InterPro"/>
</dbReference>
<evidence type="ECO:0000256" key="5">
    <source>
        <dbReference type="RuleBase" id="RU003971"/>
    </source>
</evidence>
<dbReference type="InterPro" id="IPR029030">
    <property type="entry name" value="Caspase-like_dom_sf"/>
</dbReference>
<comment type="similarity">
    <text evidence="1 5">Belongs to the peptidase C14A family.</text>
</comment>
<keyword evidence="2" id="KW-0645">Protease</keyword>
<gene>
    <name evidence="8" type="ORF">B4U79_18394</name>
</gene>
<dbReference type="Proteomes" id="UP000285301">
    <property type="component" value="Unassembled WGS sequence"/>
</dbReference>
<feature type="domain" description="Caspase family p10" evidence="6">
    <location>
        <begin position="83"/>
        <end position="169"/>
    </location>
</feature>
<dbReference type="OrthoDB" id="6044770at2759"/>
<evidence type="ECO:0000313" key="8">
    <source>
        <dbReference type="EMBL" id="RWS03915.1"/>
    </source>
</evidence>
<dbReference type="AlphaFoldDB" id="A0A3S3P9A8"/>
<dbReference type="PRINTS" id="PR00376">
    <property type="entry name" value="IL1BCENZYME"/>
</dbReference>
<evidence type="ECO:0000256" key="3">
    <source>
        <dbReference type="ARBA" id="ARBA00022703"/>
    </source>
</evidence>
<evidence type="ECO:0000256" key="4">
    <source>
        <dbReference type="ARBA" id="ARBA00022801"/>
    </source>
</evidence>
<proteinExistence type="inferred from homology"/>
<keyword evidence="4" id="KW-0378">Hydrolase</keyword>
<evidence type="ECO:0000256" key="1">
    <source>
        <dbReference type="ARBA" id="ARBA00010134"/>
    </source>
</evidence>
<dbReference type="InterPro" id="IPR011600">
    <property type="entry name" value="Pept_C14_caspase"/>
</dbReference>
<dbReference type="Pfam" id="PF00656">
    <property type="entry name" value="Peptidase_C14"/>
    <property type="match status" value="2"/>
</dbReference>
<accession>A0A3S3P9A8</accession>
<dbReference type="SMART" id="SM00115">
    <property type="entry name" value="CASc"/>
    <property type="match status" value="1"/>
</dbReference>
<comment type="caution">
    <text evidence="8">The sequence shown here is derived from an EMBL/GenBank/DDBJ whole genome shotgun (WGS) entry which is preliminary data.</text>
</comment>
<dbReference type="InterPro" id="IPR002138">
    <property type="entry name" value="Pept_C14_p10"/>
</dbReference>
<dbReference type="STRING" id="1965070.A0A3S3P9A8"/>
<organism evidence="8 9">
    <name type="scientific">Dinothrombium tinctorium</name>
    <dbReference type="NCBI Taxonomy" id="1965070"/>
    <lineage>
        <taxon>Eukaryota</taxon>
        <taxon>Metazoa</taxon>
        <taxon>Ecdysozoa</taxon>
        <taxon>Arthropoda</taxon>
        <taxon>Chelicerata</taxon>
        <taxon>Arachnida</taxon>
        <taxon>Acari</taxon>
        <taxon>Acariformes</taxon>
        <taxon>Trombidiformes</taxon>
        <taxon>Prostigmata</taxon>
        <taxon>Anystina</taxon>
        <taxon>Parasitengona</taxon>
        <taxon>Trombidioidea</taxon>
        <taxon>Trombidiidae</taxon>
        <taxon>Dinothrombium</taxon>
    </lineage>
</organism>
<dbReference type="PANTHER" id="PTHR47901:SF8">
    <property type="entry name" value="CASPASE-3"/>
    <property type="match status" value="1"/>
</dbReference>